<dbReference type="Gene3D" id="3.40.630.20">
    <property type="entry name" value="Peptidase C15, pyroglutamyl peptidase I-like"/>
    <property type="match status" value="1"/>
</dbReference>
<proteinExistence type="inferred from homology"/>
<evidence type="ECO:0000256" key="4">
    <source>
        <dbReference type="ARBA" id="ARBA00022801"/>
    </source>
</evidence>
<dbReference type="EMBL" id="JGZO01000001">
    <property type="protein sequence ID" value="KFI95788.1"/>
    <property type="molecule type" value="Genomic_DNA"/>
</dbReference>
<keyword evidence="4 7" id="KW-0378">Hydrolase</keyword>
<keyword evidence="5" id="KW-0788">Thiol protease</keyword>
<comment type="similarity">
    <text evidence="1">Belongs to the peptidase C15 family.</text>
</comment>
<keyword evidence="3" id="KW-0645">Protease</keyword>
<dbReference type="GO" id="GO:0005829">
    <property type="term" value="C:cytosol"/>
    <property type="evidence" value="ECO:0007669"/>
    <property type="project" value="InterPro"/>
</dbReference>
<keyword evidence="2" id="KW-0963">Cytoplasm</keyword>
<evidence type="ECO:0000256" key="1">
    <source>
        <dbReference type="ARBA" id="ARBA00006641"/>
    </source>
</evidence>
<dbReference type="GO" id="GO:0006508">
    <property type="term" value="P:proteolysis"/>
    <property type="evidence" value="ECO:0007669"/>
    <property type="project" value="UniProtKB-KW"/>
</dbReference>
<dbReference type="Pfam" id="PF01470">
    <property type="entry name" value="Peptidase_C15"/>
    <property type="match status" value="1"/>
</dbReference>
<evidence type="ECO:0000256" key="3">
    <source>
        <dbReference type="ARBA" id="ARBA00022670"/>
    </source>
</evidence>
<dbReference type="PIRSF" id="PIRSF015592">
    <property type="entry name" value="Prld-crbxl_pptds"/>
    <property type="match status" value="1"/>
</dbReference>
<comment type="catalytic activity">
    <reaction evidence="6">
        <text>Release of an N-terminal pyroglutamyl group from a polypeptide, the second amino acid generally not being Pro.</text>
        <dbReference type="EC" id="3.4.19.3"/>
    </reaction>
</comment>
<dbReference type="InterPro" id="IPR033694">
    <property type="entry name" value="PGPEP1_Cys_AS"/>
</dbReference>
<evidence type="ECO:0000256" key="5">
    <source>
        <dbReference type="ARBA" id="ARBA00022807"/>
    </source>
</evidence>
<sequence length="226" mass="24418">MQQFNVVISGFERYPGVEVNPAVEVPRALAEQGLGAVAGDFEDPLADVRVNIHAVSLPISFANAWPALRDAIEAARPDIVIATGLKHDARGVMLERCATNLMDAAKPDADNATPRRVPIDPSGPAAYWTRLPLRSILADFTRDGIPSTLSSDAGTFVCNSLFYSLLNWTATQDHVLSGFVSFPPVCEDRKAQRGLPLSQLVAAGRDVVRETVRYHRSPSSGEILIA</sequence>
<dbReference type="GO" id="GO:0016920">
    <property type="term" value="F:pyroglutamyl-peptidase activity"/>
    <property type="evidence" value="ECO:0007669"/>
    <property type="project" value="UniProtKB-EC"/>
</dbReference>
<dbReference type="SUPFAM" id="SSF53182">
    <property type="entry name" value="Pyrrolidone carboxyl peptidase (pyroglutamate aminopeptidase)"/>
    <property type="match status" value="1"/>
</dbReference>
<dbReference type="EC" id="3.4.19.3" evidence="6"/>
<dbReference type="RefSeq" id="WP_033516657.1">
    <property type="nucleotide sequence ID" value="NZ_CAJPMS010000001.1"/>
</dbReference>
<reference evidence="7 8" key="1">
    <citation type="submission" date="2014-03" db="EMBL/GenBank/DDBJ databases">
        <title>Genomics of Bifidobacteria.</title>
        <authorList>
            <person name="Ventura M."/>
            <person name="Milani C."/>
            <person name="Lugli G.A."/>
        </authorList>
    </citation>
    <scope>NUCLEOTIDE SEQUENCE [LARGE SCALE GENOMIC DNA]</scope>
    <source>
        <strain evidence="7 8">LMG 21589</strain>
    </source>
</reference>
<dbReference type="PROSITE" id="PS01334">
    <property type="entry name" value="PYRASE_CYS"/>
    <property type="match status" value="1"/>
</dbReference>
<dbReference type="InterPro" id="IPR036440">
    <property type="entry name" value="Peptidase_C15-like_sf"/>
</dbReference>
<organism evidence="7 8">
    <name type="scientific">Bifidobacterium scardovii</name>
    <dbReference type="NCBI Taxonomy" id="158787"/>
    <lineage>
        <taxon>Bacteria</taxon>
        <taxon>Bacillati</taxon>
        <taxon>Actinomycetota</taxon>
        <taxon>Actinomycetes</taxon>
        <taxon>Bifidobacteriales</taxon>
        <taxon>Bifidobacteriaceae</taxon>
        <taxon>Bifidobacterium</taxon>
    </lineage>
</organism>
<evidence type="ECO:0000256" key="2">
    <source>
        <dbReference type="ARBA" id="ARBA00022490"/>
    </source>
</evidence>
<keyword evidence="8" id="KW-1185">Reference proteome</keyword>
<dbReference type="AlphaFoldDB" id="A0A087DJT8"/>
<dbReference type="InterPro" id="IPR000816">
    <property type="entry name" value="Peptidase_C15"/>
</dbReference>
<dbReference type="Proteomes" id="UP000029033">
    <property type="component" value="Unassembled WGS sequence"/>
</dbReference>
<protein>
    <recommendedName>
        <fullName evidence="6">Pyroglutamyl-peptidase I</fullName>
        <ecNumber evidence="6">3.4.19.3</ecNumber>
    </recommendedName>
</protein>
<dbReference type="eggNOG" id="COG2039">
    <property type="taxonomic scope" value="Bacteria"/>
</dbReference>
<dbReference type="GeneID" id="85164999"/>
<evidence type="ECO:0000313" key="8">
    <source>
        <dbReference type="Proteomes" id="UP000029033"/>
    </source>
</evidence>
<dbReference type="STRING" id="158787.BSCA_1083"/>
<dbReference type="PANTHER" id="PTHR23402:SF1">
    <property type="entry name" value="PYROGLUTAMYL-PEPTIDASE I"/>
    <property type="match status" value="1"/>
</dbReference>
<evidence type="ECO:0000313" key="7">
    <source>
        <dbReference type="EMBL" id="KFI95788.1"/>
    </source>
</evidence>
<dbReference type="OrthoDB" id="9779738at2"/>
<comment type="caution">
    <text evidence="7">The sequence shown here is derived from an EMBL/GenBank/DDBJ whole genome shotgun (WGS) entry which is preliminary data.</text>
</comment>
<dbReference type="PANTHER" id="PTHR23402">
    <property type="entry name" value="PROTEASE FAMILY C15 PYROGLUTAMYL-PEPTIDASE I-RELATED"/>
    <property type="match status" value="1"/>
</dbReference>
<feature type="active site" evidence="6">
    <location>
        <position position="158"/>
    </location>
</feature>
<accession>A0A087DJT8</accession>
<dbReference type="InterPro" id="IPR016125">
    <property type="entry name" value="Peptidase_C15-like"/>
</dbReference>
<evidence type="ECO:0000256" key="6">
    <source>
        <dbReference type="PROSITE-ProRule" id="PRU10077"/>
    </source>
</evidence>
<gene>
    <name evidence="7" type="ORF">BSCA_1083</name>
</gene>
<name>A0A087DJT8_9BIFI</name>
<dbReference type="CDD" id="cd00501">
    <property type="entry name" value="Peptidase_C15"/>
    <property type="match status" value="1"/>
</dbReference>